<protein>
    <submittedName>
        <fullName evidence="1">Uncharacterized protein</fullName>
    </submittedName>
</protein>
<proteinExistence type="predicted"/>
<organism evidence="1 2">
    <name type="scientific">Hygrophoropsis aurantiaca</name>
    <dbReference type="NCBI Taxonomy" id="72124"/>
    <lineage>
        <taxon>Eukaryota</taxon>
        <taxon>Fungi</taxon>
        <taxon>Dikarya</taxon>
        <taxon>Basidiomycota</taxon>
        <taxon>Agaricomycotina</taxon>
        <taxon>Agaricomycetes</taxon>
        <taxon>Agaricomycetidae</taxon>
        <taxon>Boletales</taxon>
        <taxon>Coniophorineae</taxon>
        <taxon>Hygrophoropsidaceae</taxon>
        <taxon>Hygrophoropsis</taxon>
    </lineage>
</organism>
<gene>
    <name evidence="1" type="ORF">BJ138DRAFT_1180462</name>
</gene>
<evidence type="ECO:0000313" key="2">
    <source>
        <dbReference type="Proteomes" id="UP000790377"/>
    </source>
</evidence>
<comment type="caution">
    <text evidence="1">The sequence shown here is derived from an EMBL/GenBank/DDBJ whole genome shotgun (WGS) entry which is preliminary data.</text>
</comment>
<dbReference type="EMBL" id="MU267723">
    <property type="protein sequence ID" value="KAH7910198.1"/>
    <property type="molecule type" value="Genomic_DNA"/>
</dbReference>
<name>A0ACB8ABY7_9AGAM</name>
<accession>A0ACB8ABY7</accession>
<evidence type="ECO:0000313" key="1">
    <source>
        <dbReference type="EMBL" id="KAH7910198.1"/>
    </source>
</evidence>
<dbReference type="Proteomes" id="UP000790377">
    <property type="component" value="Unassembled WGS sequence"/>
</dbReference>
<reference evidence="1" key="1">
    <citation type="journal article" date="2021" name="New Phytol.">
        <title>Evolutionary innovations through gain and loss of genes in the ectomycorrhizal Boletales.</title>
        <authorList>
            <person name="Wu G."/>
            <person name="Miyauchi S."/>
            <person name="Morin E."/>
            <person name="Kuo A."/>
            <person name="Drula E."/>
            <person name="Varga T."/>
            <person name="Kohler A."/>
            <person name="Feng B."/>
            <person name="Cao Y."/>
            <person name="Lipzen A."/>
            <person name="Daum C."/>
            <person name="Hundley H."/>
            <person name="Pangilinan J."/>
            <person name="Johnson J."/>
            <person name="Barry K."/>
            <person name="LaButti K."/>
            <person name="Ng V."/>
            <person name="Ahrendt S."/>
            <person name="Min B."/>
            <person name="Choi I.G."/>
            <person name="Park H."/>
            <person name="Plett J.M."/>
            <person name="Magnuson J."/>
            <person name="Spatafora J.W."/>
            <person name="Nagy L.G."/>
            <person name="Henrissat B."/>
            <person name="Grigoriev I.V."/>
            <person name="Yang Z.L."/>
            <person name="Xu J."/>
            <person name="Martin F.M."/>
        </authorList>
    </citation>
    <scope>NUCLEOTIDE SEQUENCE</scope>
    <source>
        <strain evidence="1">ATCC 28755</strain>
    </source>
</reference>
<sequence>MSRGSGPALAARSFHDITASLPGIQSASRSESPWRKDPRRKQTLLSLIDALSELSHDSGLDSDVTIAPNFEDDKDVPSVDERLQITGAESFNRFERRIDYLDKELRNFANAARQLGSSVGILSSAFRLRERLTKVLFLFRENAATLFPRKVQRQSRDSLVNPNLMDRRRQAGQRKHQAPLAARLIIDDNLDPETFPEQFESFAHDVVTFLNCLNEFPEFTDEAVNTSMRSFEGDLKYWASCLQEYKNQFRYPAVQRYIHDLTSEIGDHIDNISGTLSMFIEIGVPTIRFAQQHAASNLLNLSTVATFFSAVTATTLQFSYAQTGDLLSDAVNAFWFSSLVFSIAAAVNSLLGLTWKQAMYRSPGHRVPWWVLIWIKRSPLVFLVMSVACFSAGLMLFTYASNQGAVTSTIITVFTAVTSFGLAAVSAWFASERWIFVQHRGHVWLEDVLLEGINRLNRTHGVVFVRRTCQQCIDRAYSIRASLRRLSCRRLHPSKREDSLPTFHDVPTLTITATTPHPDGPGSVYSASSERPGSSAGPSEDGNFSTVRFDARERLKSAIRSVILLQAPARPMPPRRASSGDIVSGMSPTRFTEPAMMSIRGSRILSLVPKLKGLEPTQELPAHQALVRHLEFSPNGKFLATSSWDRTSVIFRVGEPFTTHRLLVHVRGFIGQVAWSPMGNLLLTRLNRAIKIWSEDGVCRRTIDRQRNVQSMAWLPGGEAILSVEGSEVVKLDLQGKILDVYHFGRITLHNVAVTPDCQRLLGVGALQSSPNGLQPSRTSRVEKRVIVYNMGAKRCENQTPVFNDVRDIMMSRKGVALISYENKAPPQLWKLDLVKDRHHHSVTARLNLRHTYMPKGPIDFVGPSYFGGKDDQLVLCAGKGGDIHIWDRDSAALLHYIRPQTLNGDITCIAWNHATDDPHMFATGSHDGTVRIWSSPNGDGRSEDWSYSDRPTEGSSEMLMMRERVVGSSSTL</sequence>
<keyword evidence="2" id="KW-1185">Reference proteome</keyword>